<dbReference type="AlphaFoldDB" id="A0A9W7GMR6"/>
<dbReference type="OrthoDB" id="4590138at2759"/>
<proteinExistence type="predicted"/>
<feature type="region of interest" description="Disordered" evidence="1">
    <location>
        <begin position="1"/>
        <end position="64"/>
    </location>
</feature>
<feature type="compositionally biased region" description="Pro residues" evidence="1">
    <location>
        <begin position="1"/>
        <end position="10"/>
    </location>
</feature>
<keyword evidence="3" id="KW-1185">Reference proteome</keyword>
<sequence length="117" mass="12354">MSSPQSPPSDPSQSSGDPVDSSVVDSSVPLSLPSSESSVVGGSSVGGSVPSLSVGGPSLSLDELGPIIVNKDGTTSRVTNWLTMNKDEQERTQRMIIKRNEKRLKVLKEKMELDGEL</sequence>
<gene>
    <name evidence="2" type="ORF">TrCOL_g5668</name>
</gene>
<evidence type="ECO:0000313" key="2">
    <source>
        <dbReference type="EMBL" id="GMI47213.1"/>
    </source>
</evidence>
<comment type="caution">
    <text evidence="2">The sequence shown here is derived from an EMBL/GenBank/DDBJ whole genome shotgun (WGS) entry which is preliminary data.</text>
</comment>
<dbReference type="PANTHER" id="PTHR39474:SF1">
    <property type="entry name" value="FUNGAL SPECIFIC TRANSCRIPTION FACTOR"/>
    <property type="match status" value="1"/>
</dbReference>
<protein>
    <submittedName>
        <fullName evidence="2">Uncharacterized protein</fullName>
    </submittedName>
</protein>
<organism evidence="2 3">
    <name type="scientific">Triparma columacea</name>
    <dbReference type="NCBI Taxonomy" id="722753"/>
    <lineage>
        <taxon>Eukaryota</taxon>
        <taxon>Sar</taxon>
        <taxon>Stramenopiles</taxon>
        <taxon>Ochrophyta</taxon>
        <taxon>Bolidophyceae</taxon>
        <taxon>Parmales</taxon>
        <taxon>Triparmaceae</taxon>
        <taxon>Triparma</taxon>
    </lineage>
</organism>
<dbReference type="EMBL" id="BRYA01000334">
    <property type="protein sequence ID" value="GMI47213.1"/>
    <property type="molecule type" value="Genomic_DNA"/>
</dbReference>
<feature type="compositionally biased region" description="Low complexity" evidence="1">
    <location>
        <begin position="11"/>
        <end position="62"/>
    </location>
</feature>
<accession>A0A9W7GMR6</accession>
<evidence type="ECO:0000313" key="3">
    <source>
        <dbReference type="Proteomes" id="UP001165065"/>
    </source>
</evidence>
<dbReference type="Proteomes" id="UP001165065">
    <property type="component" value="Unassembled WGS sequence"/>
</dbReference>
<evidence type="ECO:0000256" key="1">
    <source>
        <dbReference type="SAM" id="MobiDB-lite"/>
    </source>
</evidence>
<reference evidence="3" key="1">
    <citation type="journal article" date="2023" name="Commun. Biol.">
        <title>Genome analysis of Parmales, the sister group of diatoms, reveals the evolutionary specialization of diatoms from phago-mixotrophs to photoautotrophs.</title>
        <authorList>
            <person name="Ban H."/>
            <person name="Sato S."/>
            <person name="Yoshikawa S."/>
            <person name="Yamada K."/>
            <person name="Nakamura Y."/>
            <person name="Ichinomiya M."/>
            <person name="Sato N."/>
            <person name="Blanc-Mathieu R."/>
            <person name="Endo H."/>
            <person name="Kuwata A."/>
            <person name="Ogata H."/>
        </authorList>
    </citation>
    <scope>NUCLEOTIDE SEQUENCE [LARGE SCALE GENOMIC DNA]</scope>
</reference>
<name>A0A9W7GMR6_9STRA</name>
<dbReference type="PANTHER" id="PTHR39474">
    <property type="entry name" value="UNNAMED PRODUCT"/>
    <property type="match status" value="1"/>
</dbReference>